<dbReference type="EMBL" id="CP021659">
    <property type="protein sequence ID" value="AWK15203.1"/>
    <property type="molecule type" value="Genomic_DNA"/>
</dbReference>
<dbReference type="CDD" id="cd01992">
    <property type="entry name" value="TilS_N"/>
    <property type="match status" value="1"/>
</dbReference>
<dbReference type="AlphaFoldDB" id="A0A2U8I7X5"/>
<dbReference type="EC" id="6.3.4.19" evidence="8"/>
<evidence type="ECO:0000256" key="2">
    <source>
        <dbReference type="ARBA" id="ARBA00022490"/>
    </source>
</evidence>
<evidence type="ECO:0000256" key="6">
    <source>
        <dbReference type="ARBA" id="ARBA00022840"/>
    </source>
</evidence>
<dbReference type="STRING" id="1878942.GCA_900128755_00225"/>
<evidence type="ECO:0000259" key="9">
    <source>
        <dbReference type="SMART" id="SM00977"/>
    </source>
</evidence>
<dbReference type="Gene3D" id="1.20.59.20">
    <property type="match status" value="1"/>
</dbReference>
<dbReference type="PANTHER" id="PTHR43033:SF1">
    <property type="entry name" value="TRNA(ILE)-LYSIDINE SYNTHASE-RELATED"/>
    <property type="match status" value="1"/>
</dbReference>
<dbReference type="NCBIfam" id="NF007942">
    <property type="entry name" value="PRK10660.1"/>
    <property type="match status" value="1"/>
</dbReference>
<keyword evidence="4 8" id="KW-0819">tRNA processing</keyword>
<dbReference type="OrthoDB" id="9807403at2"/>
<gene>
    <name evidence="8" type="primary">tilS</name>
    <name evidence="10" type="ORF">CCS41_13130</name>
</gene>
<dbReference type="GO" id="GO:0005524">
    <property type="term" value="F:ATP binding"/>
    <property type="evidence" value="ECO:0007669"/>
    <property type="project" value="UniProtKB-UniRule"/>
</dbReference>
<dbReference type="InterPro" id="IPR011063">
    <property type="entry name" value="TilS/TtcA_N"/>
</dbReference>
<dbReference type="InterPro" id="IPR012795">
    <property type="entry name" value="tRNA_Ile_lys_synt_N"/>
</dbReference>
<keyword evidence="6 8" id="KW-0067">ATP-binding</keyword>
<keyword evidence="5 8" id="KW-0547">Nucleotide-binding</keyword>
<comment type="domain">
    <text evidence="8">The N-terminal region contains the highly conserved SGGXDS motif, predicted to be a P-loop motif involved in ATP binding.</text>
</comment>
<sequence length="468" mass="53192">MNKEATLLQHVEKQLAGHTGLLVGFSGGLDSTVLLHLLTRIRDSRHSVFHLRAIHINHGLSPAAGAWTGHCQYQCKQWQVPLTIVPVQIDARDYGIEGAARAARYQVFAQHLAAKELLLTAQHQDDQCETFLLALKRGSGPAGLSSMARLTTLTQNQLQRPCQLLRPLLAYSRTDLARYAQQHQLCYVEDESNQDARFDRNFLRLRILPLLQQRWPHFAQATARSANLCAEQEQLLDELLAPTLDQLQHSDGSLSTEGLLRFSEVKRNALLRRWLSGQGVTMPARDQLQRLWKEVVLARVDATPHLQCGQYQLHRFRQRLYLLTSRIDITEQVLLWPVTRNLAIEHPNYLAIENAVIKKRGAEDLVLPANLGTLKLLATGGQQVRAPTADEIVSVRFGLQGEVKIIGRHRSRQSKKLWQELNVPPWERNRIPLLYFNEQLIAAIGTFITQEGQIKAGEQGWHLHWVRN</sequence>
<feature type="domain" description="Lysidine-tRNA(Ile) synthetase C-terminal" evidence="9">
    <location>
        <begin position="393"/>
        <end position="465"/>
    </location>
</feature>
<dbReference type="GO" id="GO:0032267">
    <property type="term" value="F:tRNA(Ile)-lysidine synthase activity"/>
    <property type="evidence" value="ECO:0007669"/>
    <property type="project" value="UniProtKB-EC"/>
</dbReference>
<keyword evidence="3 8" id="KW-0436">Ligase</keyword>
<dbReference type="GO" id="GO:0005737">
    <property type="term" value="C:cytoplasm"/>
    <property type="evidence" value="ECO:0007669"/>
    <property type="project" value="UniProtKB-SubCell"/>
</dbReference>
<dbReference type="KEGG" id="fsm:CCS41_13130"/>
<evidence type="ECO:0000256" key="5">
    <source>
        <dbReference type="ARBA" id="ARBA00022741"/>
    </source>
</evidence>
<comment type="catalytic activity">
    <reaction evidence="7 8">
        <text>cytidine(34) in tRNA(Ile2) + L-lysine + ATP = lysidine(34) in tRNA(Ile2) + AMP + diphosphate + H(+)</text>
        <dbReference type="Rhea" id="RHEA:43744"/>
        <dbReference type="Rhea" id="RHEA-COMP:10625"/>
        <dbReference type="Rhea" id="RHEA-COMP:10670"/>
        <dbReference type="ChEBI" id="CHEBI:15378"/>
        <dbReference type="ChEBI" id="CHEBI:30616"/>
        <dbReference type="ChEBI" id="CHEBI:32551"/>
        <dbReference type="ChEBI" id="CHEBI:33019"/>
        <dbReference type="ChEBI" id="CHEBI:82748"/>
        <dbReference type="ChEBI" id="CHEBI:83665"/>
        <dbReference type="ChEBI" id="CHEBI:456215"/>
        <dbReference type="EC" id="6.3.4.19"/>
    </reaction>
</comment>
<dbReference type="HAMAP" id="MF_01161">
    <property type="entry name" value="tRNA_Ile_lys_synt"/>
    <property type="match status" value="1"/>
</dbReference>
<evidence type="ECO:0000313" key="10">
    <source>
        <dbReference type="EMBL" id="AWK15203.1"/>
    </source>
</evidence>
<dbReference type="RefSeq" id="WP_072550461.1">
    <property type="nucleotide sequence ID" value="NZ_CP021659.1"/>
</dbReference>
<proteinExistence type="inferred from homology"/>
<dbReference type="PANTHER" id="PTHR43033">
    <property type="entry name" value="TRNA(ILE)-LYSIDINE SYNTHASE-RELATED"/>
    <property type="match status" value="1"/>
</dbReference>
<feature type="binding site" evidence="8">
    <location>
        <begin position="26"/>
        <end position="31"/>
    </location>
    <ligand>
        <name>ATP</name>
        <dbReference type="ChEBI" id="CHEBI:30616"/>
    </ligand>
</feature>
<evidence type="ECO:0000256" key="1">
    <source>
        <dbReference type="ARBA" id="ARBA00004496"/>
    </source>
</evidence>
<dbReference type="Proteomes" id="UP000261875">
    <property type="component" value="Chromosome"/>
</dbReference>
<evidence type="ECO:0000256" key="8">
    <source>
        <dbReference type="HAMAP-Rule" id="MF_01161"/>
    </source>
</evidence>
<protein>
    <recommendedName>
        <fullName evidence="8">tRNA(Ile)-lysidine synthase</fullName>
        <ecNumber evidence="8">6.3.4.19</ecNumber>
    </recommendedName>
    <alternativeName>
        <fullName evidence="8">tRNA(Ile)-2-lysyl-cytidine synthase</fullName>
    </alternativeName>
    <alternativeName>
        <fullName evidence="8">tRNA(Ile)-lysidine synthetase</fullName>
    </alternativeName>
</protein>
<dbReference type="SMART" id="SM00977">
    <property type="entry name" value="TilS_C"/>
    <property type="match status" value="1"/>
</dbReference>
<dbReference type="Pfam" id="PF11734">
    <property type="entry name" value="TilS_C"/>
    <property type="match status" value="1"/>
</dbReference>
<dbReference type="Pfam" id="PF09179">
    <property type="entry name" value="TilS"/>
    <property type="match status" value="1"/>
</dbReference>
<comment type="similarity">
    <text evidence="8">Belongs to the tRNA(Ile)-lysidine synthase family.</text>
</comment>
<name>A0A2U8I7X5_9GAMM</name>
<dbReference type="NCBIfam" id="TIGR02432">
    <property type="entry name" value="lysidine_TilS_N"/>
    <property type="match status" value="1"/>
</dbReference>
<dbReference type="InterPro" id="IPR014729">
    <property type="entry name" value="Rossmann-like_a/b/a_fold"/>
</dbReference>
<dbReference type="Gene3D" id="3.40.50.620">
    <property type="entry name" value="HUPs"/>
    <property type="match status" value="1"/>
</dbReference>
<dbReference type="SUPFAM" id="SSF82829">
    <property type="entry name" value="MesJ substrate recognition domain-like"/>
    <property type="match status" value="1"/>
</dbReference>
<dbReference type="Pfam" id="PF01171">
    <property type="entry name" value="ATP_bind_3"/>
    <property type="match status" value="1"/>
</dbReference>
<reference evidence="10 11" key="1">
    <citation type="submission" date="2017-05" db="EMBL/GenBank/DDBJ databases">
        <title>Genome sequence of Candidatus Fukatsuia symbiotica and Candidatus Hamiltonella defensa from Acyrthosiphon pisum strain 5D.</title>
        <authorList>
            <person name="Patel V.A."/>
            <person name="Chevignon G."/>
            <person name="Russell J.A."/>
            <person name="Oliver K.M."/>
        </authorList>
    </citation>
    <scope>NUCLEOTIDE SEQUENCE [LARGE SCALE GENOMIC DNA]</scope>
    <source>
        <strain evidence="10 11">5D</strain>
    </source>
</reference>
<evidence type="ECO:0000313" key="11">
    <source>
        <dbReference type="Proteomes" id="UP000261875"/>
    </source>
</evidence>
<organism evidence="10 11">
    <name type="scientific">Candidatus Fukatsuia symbiotica</name>
    <dbReference type="NCBI Taxonomy" id="1878942"/>
    <lineage>
        <taxon>Bacteria</taxon>
        <taxon>Pseudomonadati</taxon>
        <taxon>Pseudomonadota</taxon>
        <taxon>Gammaproteobacteria</taxon>
        <taxon>Enterobacterales</taxon>
        <taxon>Yersiniaceae</taxon>
        <taxon>Candidatus Fukatsuia</taxon>
    </lineage>
</organism>
<evidence type="ECO:0000256" key="3">
    <source>
        <dbReference type="ARBA" id="ARBA00022598"/>
    </source>
</evidence>
<keyword evidence="11" id="KW-1185">Reference proteome</keyword>
<dbReference type="SUPFAM" id="SSF56037">
    <property type="entry name" value="PheT/TilS domain"/>
    <property type="match status" value="1"/>
</dbReference>
<keyword evidence="2 8" id="KW-0963">Cytoplasm</keyword>
<dbReference type="InterPro" id="IPR012796">
    <property type="entry name" value="Lysidine-tRNA-synth_C"/>
</dbReference>
<dbReference type="InterPro" id="IPR012094">
    <property type="entry name" value="tRNA_Ile_lys_synt"/>
</dbReference>
<dbReference type="InterPro" id="IPR015262">
    <property type="entry name" value="tRNA_Ile_lys_synt_subst-bd"/>
</dbReference>
<dbReference type="SUPFAM" id="SSF52402">
    <property type="entry name" value="Adenine nucleotide alpha hydrolases-like"/>
    <property type="match status" value="1"/>
</dbReference>
<evidence type="ECO:0000256" key="4">
    <source>
        <dbReference type="ARBA" id="ARBA00022694"/>
    </source>
</evidence>
<comment type="subcellular location">
    <subcellularLocation>
        <location evidence="1 8">Cytoplasm</location>
    </subcellularLocation>
</comment>
<accession>A0A2U8I7X5</accession>
<dbReference type="NCBIfam" id="TIGR02433">
    <property type="entry name" value="lysidine_TilS_C"/>
    <property type="match status" value="1"/>
</dbReference>
<dbReference type="GO" id="GO:0006400">
    <property type="term" value="P:tRNA modification"/>
    <property type="evidence" value="ECO:0007669"/>
    <property type="project" value="UniProtKB-UniRule"/>
</dbReference>
<evidence type="ECO:0000256" key="7">
    <source>
        <dbReference type="ARBA" id="ARBA00048539"/>
    </source>
</evidence>
<comment type="function">
    <text evidence="8">Ligates lysine onto the cytidine present at position 34 of the AUA codon-specific tRNA(Ile) that contains the anticodon CAU, in an ATP-dependent manner. Cytidine is converted to lysidine, thus changing the amino acid specificity of the tRNA from methionine to isoleucine.</text>
</comment>